<dbReference type="GO" id="GO:0006096">
    <property type="term" value="P:glycolytic process"/>
    <property type="evidence" value="ECO:0007669"/>
    <property type="project" value="UniProtKB-UniRule"/>
</dbReference>
<keyword evidence="4 8" id="KW-0963">Cytoplasm</keyword>
<dbReference type="PRINTS" id="PR00662">
    <property type="entry name" value="G6PISOMERASE"/>
</dbReference>
<dbReference type="RefSeq" id="WP_191852789.1">
    <property type="nucleotide sequence ID" value="NZ_JACERG010000010.1"/>
</dbReference>
<evidence type="ECO:0000256" key="1">
    <source>
        <dbReference type="ARBA" id="ARBA00004926"/>
    </source>
</evidence>
<dbReference type="GO" id="GO:0097367">
    <property type="term" value="F:carbohydrate derivative binding"/>
    <property type="evidence" value="ECO:0007669"/>
    <property type="project" value="InterPro"/>
</dbReference>
<evidence type="ECO:0000256" key="5">
    <source>
        <dbReference type="ARBA" id="ARBA00023152"/>
    </source>
</evidence>
<dbReference type="PROSITE" id="PS00174">
    <property type="entry name" value="P_GLUCOSE_ISOMERASE_2"/>
    <property type="match status" value="1"/>
</dbReference>
<dbReference type="GO" id="GO:0004347">
    <property type="term" value="F:glucose-6-phosphate isomerase activity"/>
    <property type="evidence" value="ECO:0007669"/>
    <property type="project" value="UniProtKB-UniRule"/>
</dbReference>
<name>A0A7W2HUI4_9ACTN</name>
<dbReference type="InterPro" id="IPR046348">
    <property type="entry name" value="SIS_dom_sf"/>
</dbReference>
<comment type="pathway">
    <text evidence="8">Carbohydrate biosynthesis; gluconeogenesis.</text>
</comment>
<comment type="pathway">
    <text evidence="1 8 9">Carbohydrate degradation; glycolysis; D-glyceraldehyde 3-phosphate and glycerone phosphate from D-glucose: step 2/4.</text>
</comment>
<feature type="active site" evidence="8">
    <location>
        <position position="393"/>
    </location>
</feature>
<dbReference type="InterPro" id="IPR018189">
    <property type="entry name" value="Phosphoglucose_isomerase_CS"/>
</dbReference>
<dbReference type="EC" id="5.3.1.9" evidence="8"/>
<evidence type="ECO:0000256" key="7">
    <source>
        <dbReference type="ARBA" id="ARBA00029321"/>
    </source>
</evidence>
<dbReference type="InterPro" id="IPR023096">
    <property type="entry name" value="G6P_Isomerase_C"/>
</dbReference>
<keyword evidence="6 8" id="KW-0413">Isomerase</keyword>
<evidence type="ECO:0000256" key="6">
    <source>
        <dbReference type="ARBA" id="ARBA00023235"/>
    </source>
</evidence>
<dbReference type="InterPro" id="IPR035476">
    <property type="entry name" value="SIS_PGI_1"/>
</dbReference>
<dbReference type="Proteomes" id="UP000587608">
    <property type="component" value="Unassembled WGS sequence"/>
</dbReference>
<comment type="caution">
    <text evidence="10">The sequence shown here is derived from an EMBL/GenBank/DDBJ whole genome shotgun (WGS) entry which is preliminary data.</text>
</comment>
<dbReference type="FunFam" id="3.40.50.10490:FF:000018">
    <property type="entry name" value="Glucose-6-phosphate isomerase"/>
    <property type="match status" value="1"/>
</dbReference>
<evidence type="ECO:0000256" key="8">
    <source>
        <dbReference type="HAMAP-Rule" id="MF_00473"/>
    </source>
</evidence>
<keyword evidence="5 8" id="KW-0324">Glycolysis</keyword>
<dbReference type="GO" id="GO:0006094">
    <property type="term" value="P:gluconeogenesis"/>
    <property type="evidence" value="ECO:0007669"/>
    <property type="project" value="UniProtKB-UniRule"/>
</dbReference>
<evidence type="ECO:0000256" key="3">
    <source>
        <dbReference type="ARBA" id="ARBA00022432"/>
    </source>
</evidence>
<dbReference type="SUPFAM" id="SSF53697">
    <property type="entry name" value="SIS domain"/>
    <property type="match status" value="1"/>
</dbReference>
<accession>A0A7W2HUI4</accession>
<evidence type="ECO:0000256" key="4">
    <source>
        <dbReference type="ARBA" id="ARBA00022490"/>
    </source>
</evidence>
<dbReference type="AlphaFoldDB" id="A0A7W2HUI4"/>
<dbReference type="NCBIfam" id="NF001211">
    <property type="entry name" value="PRK00179.1"/>
    <property type="match status" value="1"/>
</dbReference>
<sequence>MNADSRTRLDRTPEWSALAAHREELAGTHLRELFEADPARGTGYTLQVGDLYVDYSKQLVTEDTLRLLRELAAATGVFELRDAMFGGARINTTENRAVLHTALRAPRDAVVEVDGETPGNVVPKVHEVLDRMADFAGRVRSGEWTGHTGRRIRNVVNIGIGGSDLGPAMAYEALRAFTDRGLTVRFVSNVDGADLHEATRDLDAAETLFIVASKTFTTIETITNATSARNWLLGELKAGHEAVAKHFVALSTNAEKVADFGIDTANMFEFWDWVGGRYSYDSAIGLSLMLAIGPDRFREMLDGFRLVDEHFRTAPPESNVPLLLGLLGIWYGNFHDAQSHAVLPYSHYLSRFTAYLQQLDMESNGKSVDRDGHPVEWQTGPVVWGTPGTNGQHAYYQLIHQGTKLIPADFIGFAEPVAELSEELKAQHDLLMANFFAQTQALAFGKTAEEVRAEGALEEQVAHRTFRGNHPTTTILARELTPSVLGQLIALYEHKVFVQGAVWNIDSFDQWGVELGKVLAKRVEPALTEGADVPGLDASSRALVAKYRALRGR</sequence>
<dbReference type="GO" id="GO:0048029">
    <property type="term" value="F:monosaccharide binding"/>
    <property type="evidence" value="ECO:0007669"/>
    <property type="project" value="TreeGrafter"/>
</dbReference>
<dbReference type="GO" id="GO:0005829">
    <property type="term" value="C:cytosol"/>
    <property type="evidence" value="ECO:0007669"/>
    <property type="project" value="TreeGrafter"/>
</dbReference>
<proteinExistence type="inferred from homology"/>
<organism evidence="10 11">
    <name type="scientific">Streptomyces griseoaurantiacus</name>
    <dbReference type="NCBI Taxonomy" id="68213"/>
    <lineage>
        <taxon>Bacteria</taxon>
        <taxon>Bacillati</taxon>
        <taxon>Actinomycetota</taxon>
        <taxon>Actinomycetes</taxon>
        <taxon>Kitasatosporales</taxon>
        <taxon>Streptomycetaceae</taxon>
        <taxon>Streptomyces</taxon>
        <taxon>Streptomyces aurantiacus group</taxon>
    </lineage>
</organism>
<gene>
    <name evidence="8 10" type="primary">pgi</name>
    <name evidence="10" type="ORF">H1X69_12250</name>
</gene>
<comment type="subcellular location">
    <subcellularLocation>
        <location evidence="8">Cytoplasm</location>
    </subcellularLocation>
</comment>
<dbReference type="InterPro" id="IPR035482">
    <property type="entry name" value="SIS_PGI_2"/>
</dbReference>
<evidence type="ECO:0000256" key="9">
    <source>
        <dbReference type="RuleBase" id="RU000612"/>
    </source>
</evidence>
<dbReference type="CDD" id="cd05016">
    <property type="entry name" value="SIS_PGI_2"/>
    <property type="match status" value="1"/>
</dbReference>
<dbReference type="PANTHER" id="PTHR11469:SF1">
    <property type="entry name" value="GLUCOSE-6-PHOSPHATE ISOMERASE"/>
    <property type="match status" value="1"/>
</dbReference>
<dbReference type="PANTHER" id="PTHR11469">
    <property type="entry name" value="GLUCOSE-6-PHOSPHATE ISOMERASE"/>
    <property type="match status" value="1"/>
</dbReference>
<feature type="active site" evidence="8">
    <location>
        <position position="517"/>
    </location>
</feature>
<evidence type="ECO:0000313" key="10">
    <source>
        <dbReference type="EMBL" id="MBA5222187.1"/>
    </source>
</evidence>
<dbReference type="InterPro" id="IPR001672">
    <property type="entry name" value="G6P_Isomerase"/>
</dbReference>
<dbReference type="Pfam" id="PF00342">
    <property type="entry name" value="PGI"/>
    <property type="match status" value="1"/>
</dbReference>
<dbReference type="Gene3D" id="1.10.1390.10">
    <property type="match status" value="1"/>
</dbReference>
<comment type="similarity">
    <text evidence="2 8 9">Belongs to the GPI family.</text>
</comment>
<feature type="active site" description="Proton donor" evidence="8">
    <location>
        <position position="362"/>
    </location>
</feature>
<evidence type="ECO:0000256" key="2">
    <source>
        <dbReference type="ARBA" id="ARBA00006604"/>
    </source>
</evidence>
<dbReference type="HAMAP" id="MF_00473">
    <property type="entry name" value="G6P_isomerase"/>
    <property type="match status" value="1"/>
</dbReference>
<dbReference type="UniPathway" id="UPA00109">
    <property type="reaction ID" value="UER00181"/>
</dbReference>
<comment type="function">
    <text evidence="8">Catalyzes the reversible isomerization of glucose-6-phosphate to fructose-6-phosphate.</text>
</comment>
<dbReference type="EMBL" id="JACERG010000010">
    <property type="protein sequence ID" value="MBA5222187.1"/>
    <property type="molecule type" value="Genomic_DNA"/>
</dbReference>
<comment type="catalytic activity">
    <reaction evidence="7 8 9">
        <text>alpha-D-glucose 6-phosphate = beta-D-fructose 6-phosphate</text>
        <dbReference type="Rhea" id="RHEA:11816"/>
        <dbReference type="ChEBI" id="CHEBI:57634"/>
        <dbReference type="ChEBI" id="CHEBI:58225"/>
        <dbReference type="EC" id="5.3.1.9"/>
    </reaction>
</comment>
<dbReference type="UniPathway" id="UPA00138"/>
<reference evidence="10 11" key="1">
    <citation type="submission" date="2020-07" db="EMBL/GenBank/DDBJ databases">
        <title>Differential regulation of undecylprodigiosin biosynthesis in the yeast-scavenging Streptomyces strain MBK6.</title>
        <authorList>
            <person name="Baral B."/>
            <person name="Siitonen V."/>
            <person name="Laughlin M."/>
            <person name="Yamada K."/>
            <person name="Ilomaeki M."/>
            <person name="Metsae-Ketelae M."/>
            <person name="Niemi J."/>
        </authorList>
    </citation>
    <scope>NUCLEOTIDE SEQUENCE [LARGE SCALE GENOMIC DNA]</scope>
    <source>
        <strain evidence="10 11">MBK6</strain>
    </source>
</reference>
<protein>
    <recommendedName>
        <fullName evidence="8">Glucose-6-phosphate isomerase</fullName>
        <shortName evidence="8">GPI</shortName>
        <ecNumber evidence="8">5.3.1.9</ecNumber>
    </recommendedName>
    <alternativeName>
        <fullName evidence="8">Phosphoglucose isomerase</fullName>
        <shortName evidence="8">PGI</shortName>
    </alternativeName>
    <alternativeName>
        <fullName evidence="8">Phosphohexose isomerase</fullName>
        <shortName evidence="8">PHI</shortName>
    </alternativeName>
</protein>
<dbReference type="PROSITE" id="PS51463">
    <property type="entry name" value="P_GLUCOSE_ISOMERASE_3"/>
    <property type="match status" value="1"/>
</dbReference>
<keyword evidence="3 8" id="KW-0312">Gluconeogenesis</keyword>
<dbReference type="Gene3D" id="3.40.50.10490">
    <property type="entry name" value="Glucose-6-phosphate isomerase like protein, domain 1"/>
    <property type="match status" value="2"/>
</dbReference>
<dbReference type="CDD" id="cd05015">
    <property type="entry name" value="SIS_PGI_1"/>
    <property type="match status" value="1"/>
</dbReference>
<dbReference type="GO" id="GO:0051156">
    <property type="term" value="P:glucose 6-phosphate metabolic process"/>
    <property type="evidence" value="ECO:0007669"/>
    <property type="project" value="TreeGrafter"/>
</dbReference>
<evidence type="ECO:0000313" key="11">
    <source>
        <dbReference type="Proteomes" id="UP000587608"/>
    </source>
</evidence>